<keyword evidence="2" id="KW-0732">Signal</keyword>
<keyword evidence="4" id="KW-1185">Reference proteome</keyword>
<accession>A0A7V8UVN2</accession>
<evidence type="ECO:0008006" key="5">
    <source>
        <dbReference type="Google" id="ProtNLM"/>
    </source>
</evidence>
<organism evidence="3 4">
    <name type="scientific">Corynebacterium wankanglinii</name>
    <dbReference type="NCBI Taxonomy" id="2735136"/>
    <lineage>
        <taxon>Bacteria</taxon>
        <taxon>Bacillati</taxon>
        <taxon>Actinomycetota</taxon>
        <taxon>Actinomycetes</taxon>
        <taxon>Mycobacteriales</taxon>
        <taxon>Corynebacteriaceae</taxon>
        <taxon>Corynebacterium</taxon>
    </lineage>
</organism>
<evidence type="ECO:0000313" key="3">
    <source>
        <dbReference type="EMBL" id="MBA1838145.1"/>
    </source>
</evidence>
<dbReference type="Proteomes" id="UP000577408">
    <property type="component" value="Unassembled WGS sequence"/>
</dbReference>
<feature type="transmembrane region" description="Helical" evidence="1">
    <location>
        <begin position="295"/>
        <end position="316"/>
    </location>
</feature>
<feature type="signal peptide" evidence="2">
    <location>
        <begin position="1"/>
        <end position="27"/>
    </location>
</feature>
<name>A0A7V8UVN2_9CORY</name>
<feature type="chain" id="PRO_5030925995" description="Secreted protein" evidence="2">
    <location>
        <begin position="28"/>
        <end position="317"/>
    </location>
</feature>
<gene>
    <name evidence="3" type="ORF">HMA55_09655</name>
</gene>
<dbReference type="EMBL" id="JABFED010000007">
    <property type="protein sequence ID" value="MBA1838145.1"/>
    <property type="molecule type" value="Genomic_DNA"/>
</dbReference>
<evidence type="ECO:0000256" key="1">
    <source>
        <dbReference type="SAM" id="Phobius"/>
    </source>
</evidence>
<proteinExistence type="predicted"/>
<keyword evidence="1" id="KW-1133">Transmembrane helix</keyword>
<sequence length="317" mass="32184">MKRTIRTLTAATMAGAIAFSATPAAHAIEPDQLARLVEQGLPEAFTDEAGNYYRLVGGEYVKSELPATAADVAAAPKIVENADGSFSVEGGVNPQPADPAPATALADLPGNVDIAVEGDQAANVDAVVEGVTDTRAGAAGRVAEAKCGKDSWYLTKDGKAYVADEKLVDAAQLPADAKVRTPESVQNDCVFVDTAAGDDAGDAAAALSPAAIAGIAAAAVGLPIVIAGVTYFLNQDGETLVGSSDRVNQQPTPEEKAASDRLRAEHAEEIAAQQAAAATRGVEAETGSNTVARTLFALVIASVLGAAAFLAGRRFLV</sequence>
<dbReference type="AlphaFoldDB" id="A0A7V8UVN2"/>
<protein>
    <recommendedName>
        <fullName evidence="5">Secreted protein</fullName>
    </recommendedName>
</protein>
<reference evidence="3 4" key="1">
    <citation type="submission" date="2020-05" db="EMBL/GenBank/DDBJ databases">
        <title>Descriptions of Corynebacterium xxxx sp. nov., Corynebacterium yyyy sp. nov. and Corynebacterium zzzz sp. nov.</title>
        <authorList>
            <person name="Zhang G."/>
        </authorList>
    </citation>
    <scope>NUCLEOTIDE SEQUENCE [LARGE SCALE GENOMIC DNA]</scope>
    <source>
        <strain evidence="4">zg-913</strain>
    </source>
</reference>
<dbReference type="RefSeq" id="WP_181192835.1">
    <property type="nucleotide sequence ID" value="NZ_JABFED010000007.1"/>
</dbReference>
<keyword evidence="1" id="KW-0812">Transmembrane</keyword>
<comment type="caution">
    <text evidence="3">The sequence shown here is derived from an EMBL/GenBank/DDBJ whole genome shotgun (WGS) entry which is preliminary data.</text>
</comment>
<evidence type="ECO:0000256" key="2">
    <source>
        <dbReference type="SAM" id="SignalP"/>
    </source>
</evidence>
<evidence type="ECO:0000313" key="4">
    <source>
        <dbReference type="Proteomes" id="UP000577408"/>
    </source>
</evidence>
<keyword evidence="1" id="KW-0472">Membrane</keyword>